<feature type="domain" description="Arrestin-like N-terminal" evidence="1">
    <location>
        <begin position="28"/>
        <end position="134"/>
    </location>
</feature>
<evidence type="ECO:0000313" key="3">
    <source>
        <dbReference type="Proteomes" id="UP000262825"/>
    </source>
</evidence>
<protein>
    <recommendedName>
        <fullName evidence="1">Arrestin-like N-terminal domain-containing protein</fullName>
    </recommendedName>
</protein>
<proteinExistence type="predicted"/>
<dbReference type="InterPro" id="IPR011021">
    <property type="entry name" value="Arrestin-like_N"/>
</dbReference>
<dbReference type="AlphaFoldDB" id="A0A376B9X3"/>
<dbReference type="PANTHER" id="PTHR11188">
    <property type="entry name" value="ARRESTIN DOMAIN CONTAINING PROTEIN"/>
    <property type="match status" value="1"/>
</dbReference>
<dbReference type="GO" id="GO:0015031">
    <property type="term" value="P:protein transport"/>
    <property type="evidence" value="ECO:0007669"/>
    <property type="project" value="TreeGrafter"/>
</dbReference>
<sequence>MPNIESIINTAPALNAKFYTDDIQPVIITGNVKINLKKQTTIKKITISLKGFSATISRDEVQSLEMQKYAMSTIPVFFTNYLTPSISTIAMLVDENDQVFPPKEVRLNSKSSKGYQLQAGQHTFPFKFTLPSEPKYMSTSARNSKIAPNLSYSKLMKYLDYNGYTNKLPPSFNIYIGEEQEGSLPILKMDFEEWWYQFGQIKYYVKVEVDVGSGGNFLKAITKKNHYNHKLIEFLPNQRRMYSPESINNHIDSTSDEFYKGRPRFLFYLSDISDIIFHKSFTQLSTRDFFEVCRMDNIFEKGRLDNFVIFFQNSVPSKEIIIDNFSVDLLERVIYRSGKNSDENYSLLHLFKLKNIEYVINPQDITLMKPIKGNNNKCCEDGEKGQLFFDNDNTFYGFKIPILQLNKCLKDYKFNQDDHIHKGNRLYSFKSSHIERSFKFRVHFDFIYKNKTYTHTINTDEIEIRCEEGLPIYFGDQTINENVDGEGLPQYRA</sequence>
<dbReference type="GO" id="GO:0005737">
    <property type="term" value="C:cytoplasm"/>
    <property type="evidence" value="ECO:0007669"/>
    <property type="project" value="TreeGrafter"/>
</dbReference>
<evidence type="ECO:0000313" key="2">
    <source>
        <dbReference type="EMBL" id="SSD61334.1"/>
    </source>
</evidence>
<dbReference type="CDD" id="cd22952">
    <property type="entry name" value="ART10-like"/>
    <property type="match status" value="1"/>
</dbReference>
<dbReference type="EMBL" id="UFAJ01000657">
    <property type="protein sequence ID" value="SSD61334.1"/>
    <property type="molecule type" value="Genomic_DNA"/>
</dbReference>
<keyword evidence="3" id="KW-1185">Reference proteome</keyword>
<evidence type="ECO:0000259" key="1">
    <source>
        <dbReference type="Pfam" id="PF00339"/>
    </source>
</evidence>
<organism evidence="2 3">
    <name type="scientific">Saccharomycodes ludwigii</name>
    <dbReference type="NCBI Taxonomy" id="36035"/>
    <lineage>
        <taxon>Eukaryota</taxon>
        <taxon>Fungi</taxon>
        <taxon>Dikarya</taxon>
        <taxon>Ascomycota</taxon>
        <taxon>Saccharomycotina</taxon>
        <taxon>Saccharomycetes</taxon>
        <taxon>Saccharomycodales</taxon>
        <taxon>Saccharomycodaceae</taxon>
        <taxon>Saccharomycodes</taxon>
    </lineage>
</organism>
<reference evidence="3" key="1">
    <citation type="submission" date="2018-06" db="EMBL/GenBank/DDBJ databases">
        <authorList>
            <person name="Guldener U."/>
        </authorList>
    </citation>
    <scope>NUCLEOTIDE SEQUENCE [LARGE SCALE GENOMIC DNA]</scope>
    <source>
        <strain evidence="3">UTAD17</strain>
    </source>
</reference>
<dbReference type="Proteomes" id="UP000262825">
    <property type="component" value="Unassembled WGS sequence"/>
</dbReference>
<accession>A0A376B9X3</accession>
<dbReference type="Pfam" id="PF00339">
    <property type="entry name" value="Arrestin_N"/>
    <property type="match status" value="1"/>
</dbReference>
<name>A0A376B9X3_9ASCO</name>
<dbReference type="InterPro" id="IPR014752">
    <property type="entry name" value="Arrestin-like_C"/>
</dbReference>
<dbReference type="InterPro" id="IPR050357">
    <property type="entry name" value="Arrestin_domain-protein"/>
</dbReference>
<dbReference type="SUPFAM" id="SSF81296">
    <property type="entry name" value="E set domains"/>
    <property type="match status" value="1"/>
</dbReference>
<dbReference type="PANTHER" id="PTHR11188:SF17">
    <property type="entry name" value="FI21816P1"/>
    <property type="match status" value="1"/>
</dbReference>
<dbReference type="InterPro" id="IPR014756">
    <property type="entry name" value="Ig_E-set"/>
</dbReference>
<dbReference type="Gene3D" id="2.60.40.640">
    <property type="match status" value="1"/>
</dbReference>
<dbReference type="VEuPathDB" id="FungiDB:SCODWIG_03095"/>
<gene>
    <name evidence="2" type="ORF">SCODWIG_03095</name>
</gene>